<evidence type="ECO:0000313" key="2">
    <source>
        <dbReference type="EMBL" id="OBS57871.1"/>
    </source>
</evidence>
<dbReference type="GO" id="GO:0008017">
    <property type="term" value="F:microtubule binding"/>
    <property type="evidence" value="ECO:0007669"/>
    <property type="project" value="InterPro"/>
</dbReference>
<feature type="non-terminal residue" evidence="2">
    <location>
        <position position="167"/>
    </location>
</feature>
<sequence>MECTSLKKILKSHEWKINCSENKLLNWLKNISALEEGLSRKSIAEFVTGCPGSPKDVSTPGVVSILKTNRQLQHSFRTLLAMLDIPTGLMPERSYLYLSTLVRTEQWKQLLDQLQKKQPKLSMMLNCLENDKETSQDTGEEKGVLEQRTEEPLLQEPFVCTVWIALQ</sequence>
<proteinExistence type="predicted"/>
<evidence type="ECO:0000313" key="3">
    <source>
        <dbReference type="Proteomes" id="UP000092124"/>
    </source>
</evidence>
<dbReference type="Proteomes" id="UP000092124">
    <property type="component" value="Unassembled WGS sequence"/>
</dbReference>
<comment type="caution">
    <text evidence="2">The sequence shown here is derived from an EMBL/GenBank/DDBJ whole genome shotgun (WGS) entry which is preliminary data.</text>
</comment>
<organism evidence="2 3">
    <name type="scientific">Neotoma lepida</name>
    <name type="common">Desert woodrat</name>
    <dbReference type="NCBI Taxonomy" id="56216"/>
    <lineage>
        <taxon>Eukaryota</taxon>
        <taxon>Metazoa</taxon>
        <taxon>Chordata</taxon>
        <taxon>Craniata</taxon>
        <taxon>Vertebrata</taxon>
        <taxon>Euteleostomi</taxon>
        <taxon>Mammalia</taxon>
        <taxon>Eutheria</taxon>
        <taxon>Euarchontoglires</taxon>
        <taxon>Glires</taxon>
        <taxon>Rodentia</taxon>
        <taxon>Myomorpha</taxon>
        <taxon>Muroidea</taxon>
        <taxon>Cricetidae</taxon>
        <taxon>Neotominae</taxon>
        <taxon>Neotoma</taxon>
    </lineage>
</organism>
<reference evidence="2 3" key="1">
    <citation type="submission" date="2016-06" db="EMBL/GenBank/DDBJ databases">
        <title>The Draft Genome Sequence and Annotation of the Desert Woodrat Neotoma lepida.</title>
        <authorList>
            <person name="Campbell M."/>
            <person name="Oakeson K.F."/>
            <person name="Yandell M."/>
            <person name="Halpert J.R."/>
            <person name="Dearing D."/>
        </authorList>
    </citation>
    <scope>NUCLEOTIDE SEQUENCE [LARGE SCALE GENOMIC DNA]</scope>
    <source>
        <strain evidence="2">417</strain>
        <tissue evidence="2">Liver</tissue>
    </source>
</reference>
<dbReference type="InterPro" id="IPR025901">
    <property type="entry name" value="Kinesin-assoc_MT-bd_dom"/>
</dbReference>
<protein>
    <recommendedName>
        <fullName evidence="1">Kinesin-associated microtubule-binding domain-containing protein</fullName>
    </recommendedName>
</protein>
<dbReference type="EMBL" id="LZPO01116992">
    <property type="protein sequence ID" value="OBS57871.1"/>
    <property type="molecule type" value="Genomic_DNA"/>
</dbReference>
<feature type="domain" description="Kinesin-associated microtubule-binding" evidence="1">
    <location>
        <begin position="83"/>
        <end position="159"/>
    </location>
</feature>
<dbReference type="Pfam" id="PF13931">
    <property type="entry name" value="Microtub_bind"/>
    <property type="match status" value="1"/>
</dbReference>
<keyword evidence="3" id="KW-1185">Reference proteome</keyword>
<dbReference type="AlphaFoldDB" id="A0A1A6FV88"/>
<name>A0A1A6FV88_NEOLE</name>
<dbReference type="STRING" id="56216.A0A1A6FV88"/>
<gene>
    <name evidence="2" type="ORF">A6R68_11004</name>
</gene>
<accession>A0A1A6FV88</accession>
<evidence type="ECO:0000259" key="1">
    <source>
        <dbReference type="Pfam" id="PF13931"/>
    </source>
</evidence>